<dbReference type="Proteomes" id="UP000887013">
    <property type="component" value="Unassembled WGS sequence"/>
</dbReference>
<sequence length="107" mass="12243">MQAIKNAAPLGKVRIKRCSHKKKRENRYITDFVKLASLHFLFPQPPTDAPHAMGLFSADGADARAPRPILHLEKCGEEIPRLRKTASSASESSSRFSFWRRIRPCWR</sequence>
<comment type="caution">
    <text evidence="1">The sequence shown here is derived from an EMBL/GenBank/DDBJ whole genome shotgun (WGS) entry which is preliminary data.</text>
</comment>
<protein>
    <submittedName>
        <fullName evidence="1">Uncharacterized protein</fullName>
    </submittedName>
</protein>
<accession>A0A8X6TTH0</accession>
<keyword evidence="2" id="KW-1185">Reference proteome</keyword>
<gene>
    <name evidence="1" type="ORF">NPIL_555301</name>
</gene>
<proteinExistence type="predicted"/>
<evidence type="ECO:0000313" key="1">
    <source>
        <dbReference type="EMBL" id="GFT54332.1"/>
    </source>
</evidence>
<dbReference type="AlphaFoldDB" id="A0A8X6TTH0"/>
<reference evidence="1" key="1">
    <citation type="submission" date="2020-08" db="EMBL/GenBank/DDBJ databases">
        <title>Multicomponent nature underlies the extraordinary mechanical properties of spider dragline silk.</title>
        <authorList>
            <person name="Kono N."/>
            <person name="Nakamura H."/>
            <person name="Mori M."/>
            <person name="Yoshida Y."/>
            <person name="Ohtoshi R."/>
            <person name="Malay A.D."/>
            <person name="Moran D.A.P."/>
            <person name="Tomita M."/>
            <person name="Numata K."/>
            <person name="Arakawa K."/>
        </authorList>
    </citation>
    <scope>NUCLEOTIDE SEQUENCE</scope>
</reference>
<dbReference type="EMBL" id="BMAW01066290">
    <property type="protein sequence ID" value="GFT54332.1"/>
    <property type="molecule type" value="Genomic_DNA"/>
</dbReference>
<evidence type="ECO:0000313" key="2">
    <source>
        <dbReference type="Proteomes" id="UP000887013"/>
    </source>
</evidence>
<name>A0A8X6TTH0_NEPPI</name>
<organism evidence="1 2">
    <name type="scientific">Nephila pilipes</name>
    <name type="common">Giant wood spider</name>
    <name type="synonym">Nephila maculata</name>
    <dbReference type="NCBI Taxonomy" id="299642"/>
    <lineage>
        <taxon>Eukaryota</taxon>
        <taxon>Metazoa</taxon>
        <taxon>Ecdysozoa</taxon>
        <taxon>Arthropoda</taxon>
        <taxon>Chelicerata</taxon>
        <taxon>Arachnida</taxon>
        <taxon>Araneae</taxon>
        <taxon>Araneomorphae</taxon>
        <taxon>Entelegynae</taxon>
        <taxon>Araneoidea</taxon>
        <taxon>Nephilidae</taxon>
        <taxon>Nephila</taxon>
    </lineage>
</organism>